<evidence type="ECO:0000313" key="14">
    <source>
        <dbReference type="Proteomes" id="UP001447188"/>
    </source>
</evidence>
<dbReference type="EMBL" id="JBBBZM010000336">
    <property type="protein sequence ID" value="KAL0630943.1"/>
    <property type="molecule type" value="Genomic_DNA"/>
</dbReference>
<keyword evidence="6 12" id="KW-0732">Signal</keyword>
<feature type="region of interest" description="Disordered" evidence="11">
    <location>
        <begin position="182"/>
        <end position="213"/>
    </location>
</feature>
<dbReference type="PANTHER" id="PTHR28090:SF1">
    <property type="entry name" value="PROTEIN ROT1"/>
    <property type="match status" value="1"/>
</dbReference>
<evidence type="ECO:0000256" key="10">
    <source>
        <dbReference type="ARBA" id="ARBA00024969"/>
    </source>
</evidence>
<comment type="caution">
    <text evidence="13">The sequence shown here is derived from an EMBL/GenBank/DDBJ whole genome shotgun (WGS) entry which is preliminary data.</text>
</comment>
<evidence type="ECO:0000313" key="13">
    <source>
        <dbReference type="EMBL" id="KAL0630943.1"/>
    </source>
</evidence>
<comment type="similarity">
    <text evidence="2">Belongs to the ROT1 family.</text>
</comment>
<evidence type="ECO:0000256" key="2">
    <source>
        <dbReference type="ARBA" id="ARBA00007149"/>
    </source>
</evidence>
<accession>A0ABR3G4R5</accession>
<feature type="compositionally biased region" description="Low complexity" evidence="11">
    <location>
        <begin position="182"/>
        <end position="195"/>
    </location>
</feature>
<dbReference type="PANTHER" id="PTHR28090">
    <property type="entry name" value="PROTEIN ROT1"/>
    <property type="match status" value="1"/>
</dbReference>
<gene>
    <name evidence="13" type="primary">ROT1</name>
    <name evidence="13" type="ORF">Q9L58_010213</name>
</gene>
<evidence type="ECO:0000256" key="11">
    <source>
        <dbReference type="SAM" id="MobiDB-lite"/>
    </source>
</evidence>
<protein>
    <recommendedName>
        <fullName evidence="4">Protein ROT1</fullName>
    </recommendedName>
    <alternativeName>
        <fullName evidence="3">Protein rot1</fullName>
    </alternativeName>
</protein>
<feature type="non-terminal residue" evidence="13">
    <location>
        <position position="213"/>
    </location>
</feature>
<evidence type="ECO:0000256" key="4">
    <source>
        <dbReference type="ARBA" id="ARBA00017291"/>
    </source>
</evidence>
<sequence>MPLPATTSLWLLVCFLAPPTDSLNNVTSLTGTWSSKSNTVFTGPDFYDPVIEDMKEPRLTGTSFSFTDDGYFEEALYLVISNPTSPSCPKAIMQWQHGRYEIAENGSLILNPIAVDGRQLLSDPCKYSSSIYTRFSITEIYNRWEIFIDKYRGKYRLGLYRFDGSPMNPLYLAYRPPKILPTETLNPTTTTPEATGASKSNLKRSQLPDLRGA</sequence>
<organism evidence="13 14">
    <name type="scientific">Discina gigas</name>
    <dbReference type="NCBI Taxonomy" id="1032678"/>
    <lineage>
        <taxon>Eukaryota</taxon>
        <taxon>Fungi</taxon>
        <taxon>Dikarya</taxon>
        <taxon>Ascomycota</taxon>
        <taxon>Pezizomycotina</taxon>
        <taxon>Pezizomycetes</taxon>
        <taxon>Pezizales</taxon>
        <taxon>Discinaceae</taxon>
        <taxon>Discina</taxon>
    </lineage>
</organism>
<evidence type="ECO:0000256" key="7">
    <source>
        <dbReference type="ARBA" id="ARBA00022824"/>
    </source>
</evidence>
<keyword evidence="8" id="KW-1133">Transmembrane helix</keyword>
<keyword evidence="7" id="KW-0256">Endoplasmic reticulum</keyword>
<evidence type="ECO:0000256" key="12">
    <source>
        <dbReference type="SAM" id="SignalP"/>
    </source>
</evidence>
<evidence type="ECO:0000256" key="3">
    <source>
        <dbReference type="ARBA" id="ARBA00016195"/>
    </source>
</evidence>
<name>A0ABR3G4R5_9PEZI</name>
<evidence type="ECO:0000256" key="5">
    <source>
        <dbReference type="ARBA" id="ARBA00022692"/>
    </source>
</evidence>
<dbReference type="InterPro" id="IPR019623">
    <property type="entry name" value="Rot1"/>
</dbReference>
<keyword evidence="5" id="KW-0812">Transmembrane</keyword>
<feature type="signal peptide" evidence="12">
    <location>
        <begin position="1"/>
        <end position="22"/>
    </location>
</feature>
<dbReference type="PIRSF" id="PIRSF017290">
    <property type="entry name" value="ROT1_prd"/>
    <property type="match status" value="1"/>
</dbReference>
<comment type="function">
    <text evidence="10">Required for normal levels of the cell wall 1,6-beta-glucan. Involved in a protein folding machinery chaperoning proteins acting in various physiological processes including cell wall synthesis and lysis of autophagic bodies.</text>
</comment>
<dbReference type="Proteomes" id="UP001447188">
    <property type="component" value="Unassembled WGS sequence"/>
</dbReference>
<keyword evidence="9" id="KW-0472">Membrane</keyword>
<comment type="subcellular location">
    <subcellularLocation>
        <location evidence="1">Endoplasmic reticulum membrane</location>
        <topology evidence="1">Single-pass type I membrane protein</topology>
    </subcellularLocation>
</comment>
<proteinExistence type="inferred from homology"/>
<reference evidence="13 14" key="1">
    <citation type="submission" date="2024-02" db="EMBL/GenBank/DDBJ databases">
        <title>Discinaceae phylogenomics.</title>
        <authorList>
            <person name="Dirks A.C."/>
            <person name="James T.Y."/>
        </authorList>
    </citation>
    <scope>NUCLEOTIDE SEQUENCE [LARGE SCALE GENOMIC DNA]</scope>
    <source>
        <strain evidence="13 14">ACD0624</strain>
    </source>
</reference>
<evidence type="ECO:0000256" key="8">
    <source>
        <dbReference type="ARBA" id="ARBA00022989"/>
    </source>
</evidence>
<dbReference type="Pfam" id="PF10681">
    <property type="entry name" value="Rot1"/>
    <property type="match status" value="1"/>
</dbReference>
<feature type="chain" id="PRO_5047011478" description="Protein ROT1" evidence="12">
    <location>
        <begin position="23"/>
        <end position="213"/>
    </location>
</feature>
<keyword evidence="14" id="KW-1185">Reference proteome</keyword>
<evidence type="ECO:0000256" key="1">
    <source>
        <dbReference type="ARBA" id="ARBA00004115"/>
    </source>
</evidence>
<evidence type="ECO:0000256" key="9">
    <source>
        <dbReference type="ARBA" id="ARBA00023136"/>
    </source>
</evidence>
<evidence type="ECO:0000256" key="6">
    <source>
        <dbReference type="ARBA" id="ARBA00022729"/>
    </source>
</evidence>